<dbReference type="Gene3D" id="1.25.40.10">
    <property type="entry name" value="Tetratricopeptide repeat domain"/>
    <property type="match status" value="1"/>
</dbReference>
<reference evidence="9" key="1">
    <citation type="journal article" date="2011" name="Environ. Microbiol.">
        <title>Time-series analyses of Monterey Bay coastal microbial picoplankton using a 'genome proxy' microarray.</title>
        <authorList>
            <person name="Rich V.I."/>
            <person name="Pham V.D."/>
            <person name="Eppley J."/>
            <person name="Shi Y."/>
            <person name="DeLong E.F."/>
        </authorList>
    </citation>
    <scope>NUCLEOTIDE SEQUENCE</scope>
</reference>
<feature type="signal peptide" evidence="7">
    <location>
        <begin position="1"/>
        <end position="17"/>
    </location>
</feature>
<dbReference type="InterPro" id="IPR001915">
    <property type="entry name" value="Peptidase_M48"/>
</dbReference>
<protein>
    <recommendedName>
        <fullName evidence="8">Peptidase M48 domain-containing protein</fullName>
    </recommendedName>
</protein>
<sequence>MLALIAVAVLVAPPLAAQEDDPRATGAWWVQHHGTLASGATLAQRTRRVFRRMVQAADGQAAVRPRLLLLASPQEPVALALPDGSVMLNRTALELASGRGLGDEGLAFVIGHELAHLAHNDFWKTHAFNAIRRKTSLQHLDQLLRETNAASSESQLRELQADGSALTWLAIAGYNPGKLLHGYPGFLRKWSQERLKPNASVERFDQARVALLQHQLQSLRESVLLFEFGSQLLELGRLDDAEILLEAFRDRFPGRAVLHNLGVLKFQQAMVELVRCDPKLPTRYFTPIPVLHHTELTVSRGLGSNGCAARPVIHRLLEEAQEELQAASTLDRADHESTLALGAVQFWMARFPAAFDTADRVLQKTPDQPKALALKAITLHQLGPSLGLNTSDRALNMLWEAERRHPGNPAILYNLAALLEELGRTNTAREVWKVVSTRITLPPLHAEYAAHVSGNAFTPPPLARLPQRTPVRFGRKGLRDLTDWHRTNLRVGEFRAAFFRKGDLEVLAIQGAVELVRQRSGSSMRFPETRCKPVVGGRWCRFSNGSLSRHTGMAASVWWHRENP</sequence>
<feature type="domain" description="Peptidase M48" evidence="8">
    <location>
        <begin position="44"/>
        <end position="155"/>
    </location>
</feature>
<dbReference type="SUPFAM" id="SSF48452">
    <property type="entry name" value="TPR-like"/>
    <property type="match status" value="1"/>
</dbReference>
<evidence type="ECO:0000313" key="9">
    <source>
        <dbReference type="EMBL" id="ADI19327.1"/>
    </source>
</evidence>
<evidence type="ECO:0000256" key="2">
    <source>
        <dbReference type="ARBA" id="ARBA00022670"/>
    </source>
</evidence>
<evidence type="ECO:0000256" key="4">
    <source>
        <dbReference type="ARBA" id="ARBA00022801"/>
    </source>
</evidence>
<keyword evidence="5" id="KW-0862">Zinc</keyword>
<evidence type="ECO:0000256" key="5">
    <source>
        <dbReference type="ARBA" id="ARBA00022833"/>
    </source>
</evidence>
<keyword evidence="2" id="KW-0645">Protease</keyword>
<keyword evidence="4" id="KW-0378">Hydrolase</keyword>
<organism evidence="9">
    <name type="scientific">uncultured delta proteobacterium HF0500_03A04</name>
    <dbReference type="NCBI Taxonomy" id="710834"/>
    <lineage>
        <taxon>Bacteria</taxon>
        <taxon>Deltaproteobacteria</taxon>
        <taxon>environmental samples</taxon>
    </lineage>
</organism>
<dbReference type="EMBL" id="GU474917">
    <property type="protein sequence ID" value="ADI19327.1"/>
    <property type="molecule type" value="Genomic_DNA"/>
</dbReference>
<dbReference type="GO" id="GO:0004222">
    <property type="term" value="F:metalloendopeptidase activity"/>
    <property type="evidence" value="ECO:0007669"/>
    <property type="project" value="InterPro"/>
</dbReference>
<comment type="cofactor">
    <cofactor evidence="1">
        <name>Zn(2+)</name>
        <dbReference type="ChEBI" id="CHEBI:29105"/>
    </cofactor>
</comment>
<dbReference type="Pfam" id="PF01435">
    <property type="entry name" value="Peptidase_M48"/>
    <property type="match status" value="1"/>
</dbReference>
<name>E0XY36_9DELT</name>
<dbReference type="GO" id="GO:0046872">
    <property type="term" value="F:metal ion binding"/>
    <property type="evidence" value="ECO:0007669"/>
    <property type="project" value="UniProtKB-KW"/>
</dbReference>
<evidence type="ECO:0000259" key="8">
    <source>
        <dbReference type="Pfam" id="PF01435"/>
    </source>
</evidence>
<evidence type="ECO:0000256" key="3">
    <source>
        <dbReference type="ARBA" id="ARBA00022723"/>
    </source>
</evidence>
<dbReference type="AlphaFoldDB" id="E0XY36"/>
<dbReference type="InterPro" id="IPR011990">
    <property type="entry name" value="TPR-like_helical_dom_sf"/>
</dbReference>
<keyword evidence="3" id="KW-0479">Metal-binding</keyword>
<dbReference type="Gene3D" id="3.30.2010.10">
    <property type="entry name" value="Metalloproteases ('zincins'), catalytic domain"/>
    <property type="match status" value="1"/>
</dbReference>
<dbReference type="GO" id="GO:0006508">
    <property type="term" value="P:proteolysis"/>
    <property type="evidence" value="ECO:0007669"/>
    <property type="project" value="UniProtKB-KW"/>
</dbReference>
<proteinExistence type="predicted"/>
<evidence type="ECO:0000256" key="1">
    <source>
        <dbReference type="ARBA" id="ARBA00001947"/>
    </source>
</evidence>
<feature type="chain" id="PRO_5003143209" description="Peptidase M48 domain-containing protein" evidence="7">
    <location>
        <begin position="18"/>
        <end position="564"/>
    </location>
</feature>
<keyword evidence="6" id="KW-0482">Metalloprotease</keyword>
<keyword evidence="7" id="KW-0732">Signal</keyword>
<evidence type="ECO:0000256" key="7">
    <source>
        <dbReference type="SAM" id="SignalP"/>
    </source>
</evidence>
<accession>E0XY36</accession>
<evidence type="ECO:0000256" key="6">
    <source>
        <dbReference type="ARBA" id="ARBA00023049"/>
    </source>
</evidence>